<organism evidence="2 3">
    <name type="scientific">Rhizopus microsporus</name>
    <dbReference type="NCBI Taxonomy" id="58291"/>
    <lineage>
        <taxon>Eukaryota</taxon>
        <taxon>Fungi</taxon>
        <taxon>Fungi incertae sedis</taxon>
        <taxon>Mucoromycota</taxon>
        <taxon>Mucoromycotina</taxon>
        <taxon>Mucoromycetes</taxon>
        <taxon>Mucorales</taxon>
        <taxon>Mucorineae</taxon>
        <taxon>Rhizopodaceae</taxon>
        <taxon>Rhizopus</taxon>
    </lineage>
</organism>
<accession>A0A1X0RZC8</accession>
<dbReference type="AlphaFoldDB" id="A0A1X0RZC8"/>
<dbReference type="Pfam" id="PF00339">
    <property type="entry name" value="Arrestin_N"/>
    <property type="match status" value="1"/>
</dbReference>
<dbReference type="GO" id="GO:0015031">
    <property type="term" value="P:protein transport"/>
    <property type="evidence" value="ECO:0007669"/>
    <property type="project" value="TreeGrafter"/>
</dbReference>
<dbReference type="InterPro" id="IPR050357">
    <property type="entry name" value="Arrestin_domain-protein"/>
</dbReference>
<proteinExistence type="predicted"/>
<evidence type="ECO:0000259" key="1">
    <source>
        <dbReference type="Pfam" id="PF00339"/>
    </source>
</evidence>
<sequence length="386" mass="43658">MIASLIGTKDPTIQCDILFYPQYQNDHGQVVCYPGSVFEGVVKIKLQNSMPIHHIKLVFKAAERVNYDAMGWEKLTKTNDRLFAVRTILWGLPSNVNVPVDACPILEAGEHHFPFVCQMPVINFPPTFQHHLIATTFGMIVSIERPNSRPILSKPVPLQFQPIIETMPVKNLNGFKEQTKLTQQLSAQVLIPRLAYSIHEDHLSVPLTVQFLSQDETNLTGVSQLRAYIKCYYQISYKTFSRSEVTTVADYLQSKLPSNSLCIQLRIPDKDKLTPTLTYSRHLTVEYKLVITVKVRHGPLNIKKKLFEAPIIFGTLPPGTRAPRQLEAYSQIVDNTSALHSKPTFLRPEPVNEEEFLPAYDSEEIPPAYRSNIPSTINLPTTSIHG</sequence>
<dbReference type="PANTHER" id="PTHR11188">
    <property type="entry name" value="ARRESTIN DOMAIN CONTAINING PROTEIN"/>
    <property type="match status" value="1"/>
</dbReference>
<dbReference type="SUPFAM" id="SSF81296">
    <property type="entry name" value="E set domains"/>
    <property type="match status" value="1"/>
</dbReference>
<dbReference type="InterPro" id="IPR014752">
    <property type="entry name" value="Arrestin-like_C"/>
</dbReference>
<evidence type="ECO:0000313" key="3">
    <source>
        <dbReference type="Proteomes" id="UP000242381"/>
    </source>
</evidence>
<dbReference type="InterPro" id="IPR011021">
    <property type="entry name" value="Arrestin-like_N"/>
</dbReference>
<dbReference type="GO" id="GO:0005737">
    <property type="term" value="C:cytoplasm"/>
    <property type="evidence" value="ECO:0007669"/>
    <property type="project" value="TreeGrafter"/>
</dbReference>
<protein>
    <recommendedName>
        <fullName evidence="1">Arrestin-like N-terminal domain-containing protein</fullName>
    </recommendedName>
</protein>
<dbReference type="InterPro" id="IPR014756">
    <property type="entry name" value="Ig_E-set"/>
</dbReference>
<reference evidence="2 3" key="1">
    <citation type="journal article" date="2016" name="Proc. Natl. Acad. Sci. U.S.A.">
        <title>Lipid metabolic changes in an early divergent fungus govern the establishment of a mutualistic symbiosis with endobacteria.</title>
        <authorList>
            <person name="Lastovetsky O.A."/>
            <person name="Gaspar M.L."/>
            <person name="Mondo S.J."/>
            <person name="LaButti K.M."/>
            <person name="Sandor L."/>
            <person name="Grigoriev I.V."/>
            <person name="Henry S.A."/>
            <person name="Pawlowska T.E."/>
        </authorList>
    </citation>
    <scope>NUCLEOTIDE SEQUENCE [LARGE SCALE GENOMIC DNA]</scope>
    <source>
        <strain evidence="2 3">ATCC 11559</strain>
    </source>
</reference>
<dbReference type="VEuPathDB" id="FungiDB:BCV72DRAFT_3382"/>
<dbReference type="Gene3D" id="2.60.40.640">
    <property type="match status" value="1"/>
</dbReference>
<dbReference type="OMA" id="VCQMPVI"/>
<evidence type="ECO:0000313" key="2">
    <source>
        <dbReference type="EMBL" id="ORE17380.1"/>
    </source>
</evidence>
<dbReference type="PANTHER" id="PTHR11188:SF17">
    <property type="entry name" value="FI21816P1"/>
    <property type="match status" value="1"/>
</dbReference>
<gene>
    <name evidence="2" type="ORF">BCV71DRAFT_256157</name>
</gene>
<dbReference type="EMBL" id="KV921357">
    <property type="protein sequence ID" value="ORE17380.1"/>
    <property type="molecule type" value="Genomic_DNA"/>
</dbReference>
<feature type="domain" description="Arrestin-like N-terminal" evidence="1">
    <location>
        <begin position="26"/>
        <end position="148"/>
    </location>
</feature>
<dbReference type="Proteomes" id="UP000242381">
    <property type="component" value="Unassembled WGS sequence"/>
</dbReference>
<name>A0A1X0RZC8_RHIZD</name>